<feature type="region of interest" description="Disordered" evidence="2">
    <location>
        <begin position="220"/>
        <end position="307"/>
    </location>
</feature>
<organism evidence="4 5">
    <name type="scientific">Mesorhizobium zhangyense</name>
    <dbReference type="NCBI Taxonomy" id="1776730"/>
    <lineage>
        <taxon>Bacteria</taxon>
        <taxon>Pseudomonadati</taxon>
        <taxon>Pseudomonadota</taxon>
        <taxon>Alphaproteobacteria</taxon>
        <taxon>Hyphomicrobiales</taxon>
        <taxon>Phyllobacteriaceae</taxon>
        <taxon>Mesorhizobium</taxon>
    </lineage>
</organism>
<dbReference type="SUPFAM" id="SSF53300">
    <property type="entry name" value="vWA-like"/>
    <property type="match status" value="1"/>
</dbReference>
<dbReference type="PIRSF" id="PIRSF031715">
    <property type="entry name" value="Cob_chel_CobT"/>
    <property type="match status" value="1"/>
</dbReference>
<dbReference type="Proteomes" id="UP000481252">
    <property type="component" value="Unassembled WGS sequence"/>
</dbReference>
<dbReference type="GO" id="GO:0009236">
    <property type="term" value="P:cobalamin biosynthetic process"/>
    <property type="evidence" value="ECO:0007669"/>
    <property type="project" value="UniProtKB-UniRule"/>
</dbReference>
<dbReference type="SMART" id="SM00327">
    <property type="entry name" value="VWA"/>
    <property type="match status" value="1"/>
</dbReference>
<accession>A0A7C9V8H2</accession>
<dbReference type="AlphaFoldDB" id="A0A7C9V8H2"/>
<proteinExistence type="predicted"/>
<dbReference type="InterPro" id="IPR036465">
    <property type="entry name" value="vWFA_dom_sf"/>
</dbReference>
<dbReference type="EC" id="6.6.1.2" evidence="1"/>
<dbReference type="InterPro" id="IPR051928">
    <property type="entry name" value="NorD/CobT"/>
</dbReference>
<protein>
    <recommendedName>
        <fullName evidence="1">Cobaltochelatase subunit CobT</fullName>
        <ecNumber evidence="1">6.6.1.2</ecNumber>
    </recommendedName>
</protein>
<evidence type="ECO:0000313" key="5">
    <source>
        <dbReference type="Proteomes" id="UP000481252"/>
    </source>
</evidence>
<dbReference type="NCBIfam" id="TIGR01651">
    <property type="entry name" value="CobT"/>
    <property type="match status" value="1"/>
</dbReference>
<evidence type="ECO:0000256" key="2">
    <source>
        <dbReference type="SAM" id="MobiDB-lite"/>
    </source>
</evidence>
<dbReference type="PANTHER" id="PTHR41248">
    <property type="entry name" value="NORD PROTEIN"/>
    <property type="match status" value="1"/>
</dbReference>
<comment type="caution">
    <text evidence="4">The sequence shown here is derived from an EMBL/GenBank/DDBJ whole genome shotgun (WGS) entry which is preliminary data.</text>
</comment>
<keyword evidence="4" id="KW-0436">Ligase</keyword>
<feature type="compositionally biased region" description="Basic and acidic residues" evidence="2">
    <location>
        <begin position="296"/>
        <end position="307"/>
    </location>
</feature>
<evidence type="ECO:0000256" key="1">
    <source>
        <dbReference type="NCBIfam" id="TIGR01651"/>
    </source>
</evidence>
<dbReference type="InterPro" id="IPR006538">
    <property type="entry name" value="CobT"/>
</dbReference>
<gene>
    <name evidence="4" type="primary">cobT</name>
    <name evidence="4" type="ORF">G6N74_15345</name>
</gene>
<dbReference type="CDD" id="cd01454">
    <property type="entry name" value="vWA_norD_type"/>
    <property type="match status" value="1"/>
</dbReference>
<dbReference type="RefSeq" id="WP_165118762.1">
    <property type="nucleotide sequence ID" value="NZ_JAAKZG010000005.1"/>
</dbReference>
<dbReference type="PROSITE" id="PS50234">
    <property type="entry name" value="VWFA"/>
    <property type="match status" value="1"/>
</dbReference>
<feature type="compositionally biased region" description="Acidic residues" evidence="2">
    <location>
        <begin position="220"/>
        <end position="237"/>
    </location>
</feature>
<dbReference type="EMBL" id="JAAKZG010000005">
    <property type="protein sequence ID" value="NGN42443.1"/>
    <property type="molecule type" value="Genomic_DNA"/>
</dbReference>
<sequence>MAGPGDNTRGKPRTGGEADAFKRAVTVCMRAISGDNEMEVAFAKDKPALAGNRARLPELPKKASKTDIAVTRGLGDSMALKRACHDARIHTKLAPEGKQARAVYDAVEQARVEAIGSRAMAGVADNIGSMLEDKYAKANLADVRDQVDAPLEEALALMVREKLTGRPAPKSGEKLVSLWRNWVEEKAGPNLEGLVGKLDDQQAFARVVRDMLASMNMAEELGDEEQSEDTENNDEDQPQGGEKSEEGGEDDTGADDSQPEDSEASAEEDQSGEMEASDATSDDMADDDDADAETPGEARRKDDPFANLPRDIDYKVFTTTFDETVGAEELCEEEELDRLRAFLDKQLANLQGVVGRLANRLQRRLMAQQNRSWDFDLEEGYLDPARLVRVVIDPMQPLSFKQERDTKFRDTVVTLVLDNSGSMRGRPITVAATCADILARTLERCGVSVEILGFTTRAWKGGQAREKWLKDGKPANPGRLNDLRHIIYKSADMPWRRARRNLGLMMREGLLKENIDGEALLWAHQRLIARPEQRKILMMISDGAPVDDSTLSVNPGNYLERHLRAVIDLIETRSPVELLAIGIGHDVTRYYRRAVTIVDAEELAGAMTEQLASLFGEETVRDTRRSGGRRRAG</sequence>
<dbReference type="InterPro" id="IPR002035">
    <property type="entry name" value="VWF_A"/>
</dbReference>
<feature type="compositionally biased region" description="Acidic residues" evidence="2">
    <location>
        <begin position="247"/>
        <end position="294"/>
    </location>
</feature>
<dbReference type="Pfam" id="PF11775">
    <property type="entry name" value="CobT_C"/>
    <property type="match status" value="1"/>
</dbReference>
<dbReference type="InterPro" id="IPR025861">
    <property type="entry name" value="CobT_VWA_dom"/>
</dbReference>
<evidence type="ECO:0000259" key="3">
    <source>
        <dbReference type="PROSITE" id="PS50234"/>
    </source>
</evidence>
<dbReference type="PANTHER" id="PTHR41248:SF1">
    <property type="entry name" value="NORD PROTEIN"/>
    <property type="match status" value="1"/>
</dbReference>
<evidence type="ECO:0000313" key="4">
    <source>
        <dbReference type="EMBL" id="NGN42443.1"/>
    </source>
</evidence>
<dbReference type="GO" id="GO:0051116">
    <property type="term" value="F:cobaltochelatase activity"/>
    <property type="evidence" value="ECO:0007669"/>
    <property type="project" value="UniProtKB-UniRule"/>
</dbReference>
<name>A0A7C9V8H2_9HYPH</name>
<dbReference type="Gene3D" id="3.40.50.410">
    <property type="entry name" value="von Willebrand factor, type A domain"/>
    <property type="match status" value="1"/>
</dbReference>
<keyword evidence="5" id="KW-1185">Reference proteome</keyword>
<reference evidence="4 5" key="1">
    <citation type="submission" date="2020-02" db="EMBL/GenBank/DDBJ databases">
        <title>Genome sequence of the type strain CGMCC 1.15528 of Mesorhizobium zhangyense.</title>
        <authorList>
            <person name="Gao J."/>
            <person name="Sun J."/>
        </authorList>
    </citation>
    <scope>NUCLEOTIDE SEQUENCE [LARGE SCALE GENOMIC DNA]</scope>
    <source>
        <strain evidence="4 5">CGMCC 1.15528</strain>
    </source>
</reference>
<dbReference type="Pfam" id="PF06213">
    <property type="entry name" value="CobT"/>
    <property type="match status" value="1"/>
</dbReference>
<feature type="domain" description="VWFA" evidence="3">
    <location>
        <begin position="412"/>
        <end position="615"/>
    </location>
</feature>